<evidence type="ECO:0000313" key="1">
    <source>
        <dbReference type="EMBL" id="CAF4868793.1"/>
    </source>
</evidence>
<sequence>MFVGSEANPFQTRIFIWNKHGDWTTWPFDKPFFVLLNIAVGGS</sequence>
<protein>
    <submittedName>
        <fullName evidence="1">Uncharacterized protein</fullName>
    </submittedName>
</protein>
<dbReference type="InterPro" id="IPR013320">
    <property type="entry name" value="ConA-like_dom_sf"/>
</dbReference>
<name>A0A8S3C2Z8_9BILA</name>
<feature type="non-terminal residue" evidence="1">
    <location>
        <position position="1"/>
    </location>
</feature>
<evidence type="ECO:0000313" key="2">
    <source>
        <dbReference type="Proteomes" id="UP000676336"/>
    </source>
</evidence>
<reference evidence="1" key="1">
    <citation type="submission" date="2021-02" db="EMBL/GenBank/DDBJ databases">
        <authorList>
            <person name="Nowell W R."/>
        </authorList>
    </citation>
    <scope>NUCLEOTIDE SEQUENCE</scope>
</reference>
<dbReference type="SUPFAM" id="SSF49899">
    <property type="entry name" value="Concanavalin A-like lectins/glucanases"/>
    <property type="match status" value="1"/>
</dbReference>
<dbReference type="Proteomes" id="UP000676336">
    <property type="component" value="Unassembled WGS sequence"/>
</dbReference>
<gene>
    <name evidence="1" type="ORF">SMN809_LOCUS50231</name>
</gene>
<organism evidence="1 2">
    <name type="scientific">Rotaria magnacalcarata</name>
    <dbReference type="NCBI Taxonomy" id="392030"/>
    <lineage>
        <taxon>Eukaryota</taxon>
        <taxon>Metazoa</taxon>
        <taxon>Spiralia</taxon>
        <taxon>Gnathifera</taxon>
        <taxon>Rotifera</taxon>
        <taxon>Eurotatoria</taxon>
        <taxon>Bdelloidea</taxon>
        <taxon>Philodinida</taxon>
        <taxon>Philodinidae</taxon>
        <taxon>Rotaria</taxon>
    </lineage>
</organism>
<comment type="caution">
    <text evidence="1">The sequence shown here is derived from an EMBL/GenBank/DDBJ whole genome shotgun (WGS) entry which is preliminary data.</text>
</comment>
<proteinExistence type="predicted"/>
<dbReference type="EMBL" id="CAJOBI010165713">
    <property type="protein sequence ID" value="CAF4868793.1"/>
    <property type="molecule type" value="Genomic_DNA"/>
</dbReference>
<accession>A0A8S3C2Z8</accession>
<dbReference type="AlphaFoldDB" id="A0A8S3C2Z8"/>